<dbReference type="AlphaFoldDB" id="A0A6P2C9X4"/>
<sequence>MVSVRVPAFLPSRNGLHFPNSWPSEPNYTLNILGQNVTVGNASMGLCGGMAYTVNDLYQARQLPPATTVNPAEGTPLFNYIVARLTNSFDVPDVTHYLNWIQLPDGDELFEHGLAWHEINEEWPAIKRDLDSGVPSALGLVAGHQPPVVGFLTGIGNLSSCHQVLAWGYDLNGSNLTLHIYDPDNPGDNNTIALNIGNPSHPAPLTVSNWPPGRFRGFFRTNYQFHDPRKPVSGAFIETVVTSPGITTGGPIAGLPAPVHP</sequence>
<reference evidence="1 2" key="1">
    <citation type="submission" date="2018-11" db="EMBL/GenBank/DDBJ databases">
        <title>Trebonia kvetii gen.nov., sp.nov., a novel acidophilic actinobacterium, and proposal of the new actinobacterial family Treboniaceae fam. nov.</title>
        <authorList>
            <person name="Rapoport D."/>
            <person name="Sagova-Mareckova M."/>
            <person name="Sedlacek I."/>
            <person name="Provaznik J."/>
            <person name="Kralova S."/>
            <person name="Pavlinic D."/>
            <person name="Benes V."/>
            <person name="Kopecky J."/>
        </authorList>
    </citation>
    <scope>NUCLEOTIDE SEQUENCE [LARGE SCALE GENOMIC DNA]</scope>
    <source>
        <strain evidence="1 2">15Tr583</strain>
    </source>
</reference>
<gene>
    <name evidence="1" type="ORF">EAS64_08560</name>
</gene>
<organism evidence="1 2">
    <name type="scientific">Trebonia kvetii</name>
    <dbReference type="NCBI Taxonomy" id="2480626"/>
    <lineage>
        <taxon>Bacteria</taxon>
        <taxon>Bacillati</taxon>
        <taxon>Actinomycetota</taxon>
        <taxon>Actinomycetes</taxon>
        <taxon>Streptosporangiales</taxon>
        <taxon>Treboniaceae</taxon>
        <taxon>Trebonia</taxon>
    </lineage>
</organism>
<dbReference type="OrthoDB" id="8479279at2"/>
<evidence type="ECO:0000313" key="1">
    <source>
        <dbReference type="EMBL" id="TVZ07325.1"/>
    </source>
</evidence>
<name>A0A6P2C9X4_9ACTN</name>
<comment type="caution">
    <text evidence="1">The sequence shown here is derived from an EMBL/GenBank/DDBJ whole genome shotgun (WGS) entry which is preliminary data.</text>
</comment>
<dbReference type="EMBL" id="RPFW01000001">
    <property type="protein sequence ID" value="TVZ07325.1"/>
    <property type="molecule type" value="Genomic_DNA"/>
</dbReference>
<dbReference type="Proteomes" id="UP000460272">
    <property type="component" value="Unassembled WGS sequence"/>
</dbReference>
<evidence type="ECO:0000313" key="2">
    <source>
        <dbReference type="Proteomes" id="UP000460272"/>
    </source>
</evidence>
<proteinExistence type="predicted"/>
<dbReference type="RefSeq" id="WP_145852163.1">
    <property type="nucleotide sequence ID" value="NZ_RPFW01000001.1"/>
</dbReference>
<accession>A0A6P2C9X4</accession>
<keyword evidence="2" id="KW-1185">Reference proteome</keyword>
<protein>
    <submittedName>
        <fullName evidence="1">Uncharacterized protein</fullName>
    </submittedName>
</protein>